<comment type="caution">
    <text evidence="3">The sequence shown here is derived from an EMBL/GenBank/DDBJ whole genome shotgun (WGS) entry which is preliminary data.</text>
</comment>
<dbReference type="Pfam" id="PF00443">
    <property type="entry name" value="UCH"/>
    <property type="match status" value="2"/>
</dbReference>
<feature type="domain" description="USP" evidence="2">
    <location>
        <begin position="299"/>
        <end position="555"/>
    </location>
</feature>
<feature type="compositionally biased region" description="Basic and acidic residues" evidence="1">
    <location>
        <begin position="578"/>
        <end position="590"/>
    </location>
</feature>
<dbReference type="GO" id="GO:0005829">
    <property type="term" value="C:cytosol"/>
    <property type="evidence" value="ECO:0007669"/>
    <property type="project" value="TreeGrafter"/>
</dbReference>
<feature type="region of interest" description="Disordered" evidence="1">
    <location>
        <begin position="824"/>
        <end position="917"/>
    </location>
</feature>
<dbReference type="InterPro" id="IPR050164">
    <property type="entry name" value="Peptidase_C19"/>
</dbReference>
<organism evidence="3 4">
    <name type="scientific">Mugilogobius chulae</name>
    <name type="common">yellowstripe goby</name>
    <dbReference type="NCBI Taxonomy" id="88201"/>
    <lineage>
        <taxon>Eukaryota</taxon>
        <taxon>Metazoa</taxon>
        <taxon>Chordata</taxon>
        <taxon>Craniata</taxon>
        <taxon>Vertebrata</taxon>
        <taxon>Euteleostomi</taxon>
        <taxon>Actinopterygii</taxon>
        <taxon>Neopterygii</taxon>
        <taxon>Teleostei</taxon>
        <taxon>Neoteleostei</taxon>
        <taxon>Acanthomorphata</taxon>
        <taxon>Gobiaria</taxon>
        <taxon>Gobiiformes</taxon>
        <taxon>Gobioidei</taxon>
        <taxon>Gobiidae</taxon>
        <taxon>Gobionellinae</taxon>
        <taxon>Mugilogobius</taxon>
    </lineage>
</organism>
<feature type="compositionally biased region" description="Polar residues" evidence="1">
    <location>
        <begin position="899"/>
        <end position="917"/>
    </location>
</feature>
<accession>A0AAW0P5S0</accession>
<feature type="region of interest" description="Disordered" evidence="1">
    <location>
        <begin position="608"/>
        <end position="645"/>
    </location>
</feature>
<dbReference type="InterPro" id="IPR001394">
    <property type="entry name" value="Peptidase_C19_UCH"/>
</dbReference>
<dbReference type="AlphaFoldDB" id="A0AAW0P5S0"/>
<dbReference type="Proteomes" id="UP001460270">
    <property type="component" value="Unassembled WGS sequence"/>
</dbReference>
<evidence type="ECO:0000256" key="1">
    <source>
        <dbReference type="SAM" id="MobiDB-lite"/>
    </source>
</evidence>
<feature type="compositionally biased region" description="Basic and acidic residues" evidence="1">
    <location>
        <begin position="611"/>
        <end position="645"/>
    </location>
</feature>
<feature type="compositionally biased region" description="Basic and acidic residues" evidence="1">
    <location>
        <begin position="690"/>
        <end position="700"/>
    </location>
</feature>
<dbReference type="GO" id="GO:0005634">
    <property type="term" value="C:nucleus"/>
    <property type="evidence" value="ECO:0007669"/>
    <property type="project" value="TreeGrafter"/>
</dbReference>
<dbReference type="PROSITE" id="PS00972">
    <property type="entry name" value="USP_1"/>
    <property type="match status" value="1"/>
</dbReference>
<feature type="domain" description="USP" evidence="2">
    <location>
        <begin position="16"/>
        <end position="293"/>
    </location>
</feature>
<sequence>MNNQPAEVREPRDKYYGLVNQGATCSLNCVLQVLFMNQDFRERVTSHARTNPEPKYIDSELSELFLELETKLACTYKITNKLKINNVKEQRDAADIYEKILRLTSPGASQIFHGKLTNNNICLKCQDKTESEAGFWHLPLPVGNNDDYSVEKGIVNFFGQSLITGDNQMYCETCDEKCDAVLECEMTDPPEVLVLLIKRFEFDYAQGKYMKICHGVDVPLILNIQNQIYELRALVEHLGEERFGRYVATIKGHFDGRWYTFDDTHVTESRNQYFQGGPTERSQTAYLLFYQRRKVAKYNGLLNLGATCYLNSVLQVLFMTEDFRKSVKTDLFSDLEQHWAYTYNITKKLNITNVHEQRDAAEYYENILRLSSPEAAQIFHGELKHISTCQDCGGKIESTSRFWHLPLSLVNTKDKGFSVLESILDFFVHREVQVYCDTCGKTDDAVLDCELTHYPEVLVLLMKRFDYDKRQMRNVKNNTAVLVPQTLKIPLNYELYACVEHYGELQFGHYIAKIISKDERRLYTFDDMSVAYKEIQELPTEWNSQAAYLLFYRKQKDPSDRHVRQVSSSQTEGATAEPNKDNKDKEKEEESISNAFTLEMIVGRLLSSSDETNHNDEEIHCKMPREQKVQENNPSHHEERSEIKETGDVDSLVDFFDKMRLTNENDSNFPQAENGRHDEPMQTNVSQGFSERETREEKTQSEITTQNWDQSYDEHSGYDSDLGACALAEVCNLQAFNNSLMDFERCPIHGFFESDPSEMPADLSNYKLKLTMRQNEREGAMNVDCLEAEVANGQPEEANLGREPYHVHYSDAEEDEATKKFIREEQKQSPLPPNSRSNSETETGQRRRATSYKGRFNGVESLGTTKEGDTEILKFMPTRRQSDEQRAGHEQNESDSSDHSGTTESSQDPEANQESQV</sequence>
<evidence type="ECO:0000313" key="4">
    <source>
        <dbReference type="Proteomes" id="UP001460270"/>
    </source>
</evidence>
<protein>
    <recommendedName>
        <fullName evidence="2">USP domain-containing protein</fullName>
    </recommendedName>
</protein>
<feature type="region of interest" description="Disordered" evidence="1">
    <location>
        <begin position="560"/>
        <end position="594"/>
    </location>
</feature>
<dbReference type="SUPFAM" id="SSF54001">
    <property type="entry name" value="Cysteine proteinases"/>
    <property type="match status" value="2"/>
</dbReference>
<dbReference type="PROSITE" id="PS50235">
    <property type="entry name" value="USP_3"/>
    <property type="match status" value="2"/>
</dbReference>
<dbReference type="EMBL" id="JBBPFD010000010">
    <property type="protein sequence ID" value="KAK7909627.1"/>
    <property type="molecule type" value="Genomic_DNA"/>
</dbReference>
<dbReference type="InterPro" id="IPR018200">
    <property type="entry name" value="USP_CS"/>
</dbReference>
<dbReference type="PANTHER" id="PTHR24006:SF899">
    <property type="entry name" value="UBIQUITIN CARBOXYL-TERMINAL HYDROLASE"/>
    <property type="match status" value="1"/>
</dbReference>
<dbReference type="InterPro" id="IPR028889">
    <property type="entry name" value="USP"/>
</dbReference>
<dbReference type="Gene3D" id="3.90.70.10">
    <property type="entry name" value="Cysteine proteinases"/>
    <property type="match status" value="2"/>
</dbReference>
<evidence type="ECO:0000313" key="3">
    <source>
        <dbReference type="EMBL" id="KAK7909627.1"/>
    </source>
</evidence>
<gene>
    <name evidence="3" type="ORF">WMY93_014311</name>
</gene>
<dbReference type="InterPro" id="IPR038765">
    <property type="entry name" value="Papain-like_cys_pep_sf"/>
</dbReference>
<reference evidence="4" key="1">
    <citation type="submission" date="2024-04" db="EMBL/GenBank/DDBJ databases">
        <title>Salinicola lusitanus LLJ914,a marine bacterium isolated from the Okinawa Trough.</title>
        <authorList>
            <person name="Li J."/>
        </authorList>
    </citation>
    <scope>NUCLEOTIDE SEQUENCE [LARGE SCALE GENOMIC DNA]</scope>
</reference>
<feature type="compositionally biased region" description="Basic and acidic residues" evidence="1">
    <location>
        <begin position="880"/>
        <end position="898"/>
    </location>
</feature>
<keyword evidence="4" id="KW-1185">Reference proteome</keyword>
<dbReference type="GO" id="GO:0004843">
    <property type="term" value="F:cysteine-type deubiquitinase activity"/>
    <property type="evidence" value="ECO:0007669"/>
    <property type="project" value="InterPro"/>
</dbReference>
<evidence type="ECO:0000259" key="2">
    <source>
        <dbReference type="PROSITE" id="PS50235"/>
    </source>
</evidence>
<feature type="region of interest" description="Disordered" evidence="1">
    <location>
        <begin position="662"/>
        <end position="704"/>
    </location>
</feature>
<dbReference type="CDD" id="cd02257">
    <property type="entry name" value="Peptidase_C19"/>
    <property type="match status" value="2"/>
</dbReference>
<name>A0AAW0P5S0_9GOBI</name>
<dbReference type="PANTHER" id="PTHR24006">
    <property type="entry name" value="UBIQUITIN CARBOXYL-TERMINAL HYDROLASE"/>
    <property type="match status" value="1"/>
</dbReference>
<proteinExistence type="predicted"/>
<dbReference type="GO" id="GO:0016579">
    <property type="term" value="P:protein deubiquitination"/>
    <property type="evidence" value="ECO:0007669"/>
    <property type="project" value="InterPro"/>
</dbReference>